<dbReference type="Proteomes" id="UP001174136">
    <property type="component" value="Unassembled WGS sequence"/>
</dbReference>
<dbReference type="InterPro" id="IPR003309">
    <property type="entry name" value="SCAN_dom"/>
</dbReference>
<dbReference type="PANTHER" id="PTHR46888:SF1">
    <property type="entry name" value="RIBONUCLEASE H"/>
    <property type="match status" value="1"/>
</dbReference>
<accession>A0AA47NAZ9</accession>
<feature type="region of interest" description="Disordered" evidence="2">
    <location>
        <begin position="228"/>
        <end position="304"/>
    </location>
</feature>
<evidence type="ECO:0000313" key="6">
    <source>
        <dbReference type="Proteomes" id="UP001174136"/>
    </source>
</evidence>
<dbReference type="GO" id="GO:0008270">
    <property type="term" value="F:zinc ion binding"/>
    <property type="evidence" value="ECO:0007669"/>
    <property type="project" value="UniProtKB-KW"/>
</dbReference>
<dbReference type="PROSITE" id="PS50158">
    <property type="entry name" value="ZF_CCHC"/>
    <property type="match status" value="1"/>
</dbReference>
<feature type="compositionally biased region" description="Pro residues" evidence="2">
    <location>
        <begin position="252"/>
        <end position="265"/>
    </location>
</feature>
<dbReference type="SUPFAM" id="SSF57756">
    <property type="entry name" value="Retrovirus zinc finger-like domains"/>
    <property type="match status" value="1"/>
</dbReference>
<feature type="compositionally biased region" description="Polar residues" evidence="2">
    <location>
        <begin position="283"/>
        <end position="294"/>
    </location>
</feature>
<evidence type="ECO:0000256" key="2">
    <source>
        <dbReference type="SAM" id="MobiDB-lite"/>
    </source>
</evidence>
<dbReference type="SMART" id="SM00343">
    <property type="entry name" value="ZnF_C2HC"/>
    <property type="match status" value="1"/>
</dbReference>
<dbReference type="SUPFAM" id="SSF47353">
    <property type="entry name" value="Retrovirus capsid dimerization domain-like"/>
    <property type="match status" value="1"/>
</dbReference>
<evidence type="ECO:0000313" key="5">
    <source>
        <dbReference type="EMBL" id="KAK0155519.1"/>
    </source>
</evidence>
<dbReference type="InterPro" id="IPR038269">
    <property type="entry name" value="SCAN_sf"/>
</dbReference>
<feature type="domain" description="CCHC-type" evidence="3">
    <location>
        <begin position="313"/>
        <end position="327"/>
    </location>
</feature>
<protein>
    <submittedName>
        <fullName evidence="5">Zinc finger protein 287</fullName>
    </submittedName>
</protein>
<keyword evidence="1" id="KW-0862">Zinc</keyword>
<proteinExistence type="predicted"/>
<dbReference type="Pfam" id="PF02023">
    <property type="entry name" value="SCAN"/>
    <property type="match status" value="1"/>
</dbReference>
<keyword evidence="6" id="KW-1185">Reference proteome</keyword>
<keyword evidence="1" id="KW-0479">Metal-binding</keyword>
<name>A0AA47NAZ9_MERPO</name>
<gene>
    <name evidence="5" type="primary">Znf287</name>
    <name evidence="5" type="ORF">N1851_002109</name>
</gene>
<dbReference type="PANTHER" id="PTHR46888">
    <property type="entry name" value="ZINC KNUCKLE DOMAINCONTAINING PROTEIN-RELATED"/>
    <property type="match status" value="1"/>
</dbReference>
<dbReference type="InterPro" id="IPR001878">
    <property type="entry name" value="Znf_CCHC"/>
</dbReference>
<evidence type="ECO:0000259" key="4">
    <source>
        <dbReference type="PROSITE" id="PS50804"/>
    </source>
</evidence>
<dbReference type="InterPro" id="IPR036875">
    <property type="entry name" value="Znf_CCHC_sf"/>
</dbReference>
<evidence type="ECO:0000259" key="3">
    <source>
        <dbReference type="PROSITE" id="PS50158"/>
    </source>
</evidence>
<keyword evidence="1" id="KW-0863">Zinc-finger</keyword>
<feature type="domain" description="SCAN box" evidence="4">
    <location>
        <begin position="143"/>
        <end position="221"/>
    </location>
</feature>
<dbReference type="Gene3D" id="1.10.4020.10">
    <property type="entry name" value="DNA breaking-rejoining enzymes"/>
    <property type="match status" value="1"/>
</dbReference>
<dbReference type="EMBL" id="JAOPHQ010000284">
    <property type="protein sequence ID" value="KAK0155519.1"/>
    <property type="molecule type" value="Genomic_DNA"/>
</dbReference>
<sequence length="415" mass="44318">MEAQQPMNTLAQMLAEVAAMNRDQAVLSRQQLAALQGQAERQTQLLETMVRRAGAAAPAPSFTGMTVQKMAAHDDPQSFLDMFEATAAACGWPVEEWAVRLLPLLSGDAQTAALGLPAPSRGQYGEVKRAVLDRLGLSAEDHRRRFRGGKLGPAERPFIFAQQLKDAATRWLQPGGSAGEGRILEKIVLEQFVEGLPAATSDWVMCHRPADLAGAITLAEDHLAVLSRGRAQEGRPVPPGGPTAAPRRGPTSGPPHWTPTRPSPRPRSFYNNNRPSPLPRTNPPSLSFPPQGSAATGAAFDPQRAPQAAGQECWRCGQLGHFRGECPLMEVGQVIRVVGPPAPSPGPGGTYSVPVRIQGGTHQAMVDSGCMQSIVHQNLIRPGALIEAGEEEALDREKRGLVVAHNSPFLSQAGH</sequence>
<reference evidence="5" key="1">
    <citation type="journal article" date="2023" name="Front. Mar. Sci.">
        <title>A new Merluccius polli reference genome to investigate the effects of global change in West African waters.</title>
        <authorList>
            <person name="Mateo J.L."/>
            <person name="Blanco-Fernandez C."/>
            <person name="Garcia-Vazquez E."/>
            <person name="Machado-Schiaffino G."/>
        </authorList>
    </citation>
    <scope>NUCLEOTIDE SEQUENCE</scope>
    <source>
        <strain evidence="5">C29</strain>
        <tissue evidence="5">Fin</tissue>
    </source>
</reference>
<evidence type="ECO:0000256" key="1">
    <source>
        <dbReference type="PROSITE-ProRule" id="PRU00047"/>
    </source>
</evidence>
<feature type="compositionally biased region" description="Low complexity" evidence="2">
    <location>
        <begin position="242"/>
        <end position="251"/>
    </location>
</feature>
<dbReference type="AlphaFoldDB" id="A0AA47NAZ9"/>
<comment type="caution">
    <text evidence="5">The sequence shown here is derived from an EMBL/GenBank/DDBJ whole genome shotgun (WGS) entry which is preliminary data.</text>
</comment>
<dbReference type="GO" id="GO:0003676">
    <property type="term" value="F:nucleic acid binding"/>
    <property type="evidence" value="ECO:0007669"/>
    <property type="project" value="InterPro"/>
</dbReference>
<dbReference type="PROSITE" id="PS50804">
    <property type="entry name" value="SCAN_BOX"/>
    <property type="match status" value="1"/>
</dbReference>
<organism evidence="5 6">
    <name type="scientific">Merluccius polli</name>
    <name type="common">Benguela hake</name>
    <name type="synonym">Merluccius cadenati</name>
    <dbReference type="NCBI Taxonomy" id="89951"/>
    <lineage>
        <taxon>Eukaryota</taxon>
        <taxon>Metazoa</taxon>
        <taxon>Chordata</taxon>
        <taxon>Craniata</taxon>
        <taxon>Vertebrata</taxon>
        <taxon>Euteleostomi</taxon>
        <taxon>Actinopterygii</taxon>
        <taxon>Neopterygii</taxon>
        <taxon>Teleostei</taxon>
        <taxon>Neoteleostei</taxon>
        <taxon>Acanthomorphata</taxon>
        <taxon>Zeiogadaria</taxon>
        <taxon>Gadariae</taxon>
        <taxon>Gadiformes</taxon>
        <taxon>Gadoidei</taxon>
        <taxon>Merlucciidae</taxon>
        <taxon>Merluccius</taxon>
    </lineage>
</organism>